<dbReference type="InterPro" id="IPR039136">
    <property type="entry name" value="NUFIP1-like"/>
</dbReference>
<dbReference type="Pfam" id="PF10453">
    <property type="entry name" value="NUFIP1"/>
    <property type="match status" value="1"/>
</dbReference>
<reference evidence="3 4" key="1">
    <citation type="submission" date="2019-09" db="EMBL/GenBank/DDBJ databases">
        <title>A chromosome-level genome assembly of the Chinese tupelo Nyssa sinensis.</title>
        <authorList>
            <person name="Yang X."/>
            <person name="Kang M."/>
            <person name="Yang Y."/>
            <person name="Xiong H."/>
            <person name="Wang M."/>
            <person name="Zhang Z."/>
            <person name="Wang Z."/>
            <person name="Wu H."/>
            <person name="Ma T."/>
            <person name="Liu J."/>
            <person name="Xi Z."/>
        </authorList>
    </citation>
    <scope>NUCLEOTIDE SEQUENCE [LARGE SCALE GENOMIC DNA]</scope>
    <source>
        <strain evidence="3">J267</strain>
        <tissue evidence="3">Leaf</tissue>
    </source>
</reference>
<feature type="compositionally biased region" description="Basic and acidic residues" evidence="1">
    <location>
        <begin position="123"/>
        <end position="144"/>
    </location>
</feature>
<sequence length="292" mass="33724">MAKQENLVLLVLPTNLRWNVEEQEIQQWREERRKNHPSKTNIEKKLTENLTEPEATNKDAKLRRQQLKEILAKQAELGCEVAEIPSYYLSDSEKQVNGREANNKAMTKKDRYHNKSNKRGRFRQNDRFSKKQRLTNHDSCEVHDQTSQFSNKQIAANNDPSARPTLSKKEPTLLQKLLSADIRRGKSHMLQVFRFMLKNEFFKEWPEKPLRFPVVIVKESGSEGEVVEEKSLNSGKCVSKGSEKTMIEAYEDGGDDYDVDNNNGNDSHLKETVFCASLKGRIGEEEEGEIID</sequence>
<keyword evidence="4" id="KW-1185">Reference proteome</keyword>
<proteinExistence type="predicted"/>
<dbReference type="InterPro" id="IPR019496">
    <property type="entry name" value="NUFIP1_cons_dom"/>
</dbReference>
<dbReference type="GO" id="GO:0003723">
    <property type="term" value="F:RNA binding"/>
    <property type="evidence" value="ECO:0007669"/>
    <property type="project" value="InterPro"/>
</dbReference>
<feature type="compositionally biased region" description="Basic residues" evidence="1">
    <location>
        <begin position="110"/>
        <end position="122"/>
    </location>
</feature>
<organism evidence="3 4">
    <name type="scientific">Nyssa sinensis</name>
    <dbReference type="NCBI Taxonomy" id="561372"/>
    <lineage>
        <taxon>Eukaryota</taxon>
        <taxon>Viridiplantae</taxon>
        <taxon>Streptophyta</taxon>
        <taxon>Embryophyta</taxon>
        <taxon>Tracheophyta</taxon>
        <taxon>Spermatophyta</taxon>
        <taxon>Magnoliopsida</taxon>
        <taxon>eudicotyledons</taxon>
        <taxon>Gunneridae</taxon>
        <taxon>Pentapetalae</taxon>
        <taxon>asterids</taxon>
        <taxon>Cornales</taxon>
        <taxon>Nyssaceae</taxon>
        <taxon>Nyssa</taxon>
    </lineage>
</organism>
<dbReference type="GO" id="GO:0000492">
    <property type="term" value="P:box C/D snoRNP assembly"/>
    <property type="evidence" value="ECO:0007669"/>
    <property type="project" value="TreeGrafter"/>
</dbReference>
<evidence type="ECO:0000259" key="2">
    <source>
        <dbReference type="Pfam" id="PF10453"/>
    </source>
</evidence>
<feature type="domain" description="FMR1-interacting protein 1 conserved" evidence="2">
    <location>
        <begin position="21"/>
        <end position="51"/>
    </location>
</feature>
<evidence type="ECO:0000313" key="3">
    <source>
        <dbReference type="EMBL" id="KAA8537071.1"/>
    </source>
</evidence>
<dbReference type="AlphaFoldDB" id="A0A5J5B7C4"/>
<dbReference type="Proteomes" id="UP000325577">
    <property type="component" value="Linkage Group LG16"/>
</dbReference>
<dbReference type="GO" id="GO:0005634">
    <property type="term" value="C:nucleus"/>
    <property type="evidence" value="ECO:0007669"/>
    <property type="project" value="TreeGrafter"/>
</dbReference>
<feature type="region of interest" description="Disordered" evidence="1">
    <location>
        <begin position="93"/>
        <end position="169"/>
    </location>
</feature>
<gene>
    <name evidence="3" type="ORF">F0562_029549</name>
</gene>
<dbReference type="PANTHER" id="PTHR13309">
    <property type="entry name" value="NUCLEAR FRAGILE X MENTAL RETARDATION PROTEIN INTERACTING PROTEIN 1"/>
    <property type="match status" value="1"/>
</dbReference>
<dbReference type="OrthoDB" id="273070at2759"/>
<evidence type="ECO:0000256" key="1">
    <source>
        <dbReference type="SAM" id="MobiDB-lite"/>
    </source>
</evidence>
<accession>A0A5J5B7C4</accession>
<evidence type="ECO:0000313" key="4">
    <source>
        <dbReference type="Proteomes" id="UP000325577"/>
    </source>
</evidence>
<feature type="region of interest" description="Disordered" evidence="1">
    <location>
        <begin position="29"/>
        <end position="59"/>
    </location>
</feature>
<protein>
    <recommendedName>
        <fullName evidence="2">FMR1-interacting protein 1 conserved domain-containing protein</fullName>
    </recommendedName>
</protein>
<name>A0A5J5B7C4_9ASTE</name>
<feature type="compositionally biased region" description="Polar residues" evidence="1">
    <location>
        <begin position="145"/>
        <end position="160"/>
    </location>
</feature>
<dbReference type="PANTHER" id="PTHR13309:SF0">
    <property type="entry name" value="FMR1-INTERACTING PROTEIN NUFIP1"/>
    <property type="match status" value="1"/>
</dbReference>
<dbReference type="EMBL" id="CM018039">
    <property type="protein sequence ID" value="KAA8537071.1"/>
    <property type="molecule type" value="Genomic_DNA"/>
</dbReference>